<evidence type="ECO:0000313" key="2">
    <source>
        <dbReference type="EMBL" id="POS82119.1"/>
    </source>
</evidence>
<dbReference type="AlphaFoldDB" id="A0A2S4PJA2"/>
<name>A0A2S4PJA2_9PEZI</name>
<feature type="non-terminal residue" evidence="2">
    <location>
        <position position="1"/>
    </location>
</feature>
<keyword evidence="3" id="KW-1185">Reference proteome</keyword>
<dbReference type="Proteomes" id="UP000237438">
    <property type="component" value="Unassembled WGS sequence"/>
</dbReference>
<gene>
    <name evidence="2" type="ORF">EPUL_005750</name>
</gene>
<comment type="caution">
    <text evidence="2">The sequence shown here is derived from an EMBL/GenBank/DDBJ whole genome shotgun (WGS) entry which is preliminary data.</text>
</comment>
<sequence length="327" mass="36800">NVDSTLASFKEDVEKEEVVAFKAYLRLAIANYAAADSSPAPPTIPTHSRPSKSNGSGYGKEKSAPKKKKARVSQSTKPQVTQMSNTNKRLTNKNQSPSTTTTDTRLFVRLPQEHEWRKLSLPGASSYYGQGEDIEKWAEKHHLICLIIGEPTHRAGNTLDLAWMNVKDTIAWVCKEECKTSDHLPICGFVPISKVATINSLSSGRKLRVSKDKVPQSTRLVTEWLPPSTTLNTIEEIEKIAQDICWALTNSLKAVGKRPNKATGKKAPWWTPECKFAHLEYKEAVKDAERNLRARKFRNTVASAKREHWKSRIEDLKSSRDAYKLMQ</sequence>
<feature type="compositionally biased region" description="Polar residues" evidence="1">
    <location>
        <begin position="45"/>
        <end position="55"/>
    </location>
</feature>
<proteinExistence type="predicted"/>
<dbReference type="EMBL" id="PEDP01004177">
    <property type="protein sequence ID" value="POS82119.1"/>
    <property type="molecule type" value="Genomic_DNA"/>
</dbReference>
<accession>A0A2S4PJA2</accession>
<organism evidence="2 3">
    <name type="scientific">Erysiphe pulchra</name>
    <dbReference type="NCBI Taxonomy" id="225359"/>
    <lineage>
        <taxon>Eukaryota</taxon>
        <taxon>Fungi</taxon>
        <taxon>Dikarya</taxon>
        <taxon>Ascomycota</taxon>
        <taxon>Pezizomycotina</taxon>
        <taxon>Leotiomycetes</taxon>
        <taxon>Erysiphales</taxon>
        <taxon>Erysiphaceae</taxon>
        <taxon>Erysiphe</taxon>
    </lineage>
</organism>
<evidence type="ECO:0000313" key="3">
    <source>
        <dbReference type="Proteomes" id="UP000237438"/>
    </source>
</evidence>
<evidence type="ECO:0008006" key="4">
    <source>
        <dbReference type="Google" id="ProtNLM"/>
    </source>
</evidence>
<reference evidence="2 3" key="1">
    <citation type="submission" date="2017-10" db="EMBL/GenBank/DDBJ databases">
        <title>Development of genomic resources for the powdery mildew, Erysiphe pulchra.</title>
        <authorList>
            <person name="Wadl P.A."/>
            <person name="Mack B.M."/>
            <person name="Moore G."/>
            <person name="Beltz S.B."/>
        </authorList>
    </citation>
    <scope>NUCLEOTIDE SEQUENCE [LARGE SCALE GENOMIC DNA]</scope>
    <source>
        <strain evidence="2">Cflorida</strain>
    </source>
</reference>
<dbReference type="OrthoDB" id="3660400at2759"/>
<feature type="non-terminal residue" evidence="2">
    <location>
        <position position="327"/>
    </location>
</feature>
<feature type="compositionally biased region" description="Polar residues" evidence="1">
    <location>
        <begin position="72"/>
        <end position="104"/>
    </location>
</feature>
<protein>
    <recommendedName>
        <fullName evidence="4">Endonuclease/exonuclease/phosphatase domain-containing protein</fullName>
    </recommendedName>
</protein>
<evidence type="ECO:0000256" key="1">
    <source>
        <dbReference type="SAM" id="MobiDB-lite"/>
    </source>
</evidence>
<feature type="region of interest" description="Disordered" evidence="1">
    <location>
        <begin position="35"/>
        <end position="104"/>
    </location>
</feature>